<gene>
    <name evidence="1" type="ORF">A1O5_09335</name>
</gene>
<dbReference type="GeneID" id="19194031"/>
<dbReference type="RefSeq" id="XP_007748104.1">
    <property type="nucleotide sequence ID" value="XM_007749914.1"/>
</dbReference>
<proteinExistence type="predicted"/>
<dbReference type="AlphaFoldDB" id="W9WGS7"/>
<accession>W9WGS7</accession>
<dbReference type="Proteomes" id="UP000019471">
    <property type="component" value="Unassembled WGS sequence"/>
</dbReference>
<reference evidence="1 2" key="1">
    <citation type="submission" date="2013-03" db="EMBL/GenBank/DDBJ databases">
        <title>The Genome Sequence of Cladophialophora psammophila CBS 110553.</title>
        <authorList>
            <consortium name="The Broad Institute Genomics Platform"/>
            <person name="Cuomo C."/>
            <person name="de Hoog S."/>
            <person name="Gorbushina A."/>
            <person name="Walker B."/>
            <person name="Young S.K."/>
            <person name="Zeng Q."/>
            <person name="Gargeya S."/>
            <person name="Fitzgerald M."/>
            <person name="Haas B."/>
            <person name="Abouelleil A."/>
            <person name="Allen A.W."/>
            <person name="Alvarado L."/>
            <person name="Arachchi H.M."/>
            <person name="Berlin A.M."/>
            <person name="Chapman S.B."/>
            <person name="Gainer-Dewar J."/>
            <person name="Goldberg J."/>
            <person name="Griggs A."/>
            <person name="Gujja S."/>
            <person name="Hansen M."/>
            <person name="Howarth C."/>
            <person name="Imamovic A."/>
            <person name="Ireland A."/>
            <person name="Larimer J."/>
            <person name="McCowan C."/>
            <person name="Murphy C."/>
            <person name="Pearson M."/>
            <person name="Poon T.W."/>
            <person name="Priest M."/>
            <person name="Roberts A."/>
            <person name="Saif S."/>
            <person name="Shea T."/>
            <person name="Sisk P."/>
            <person name="Sykes S."/>
            <person name="Wortman J."/>
            <person name="Nusbaum C."/>
            <person name="Birren B."/>
        </authorList>
    </citation>
    <scope>NUCLEOTIDE SEQUENCE [LARGE SCALE GENOMIC DNA]</scope>
    <source>
        <strain evidence="1 2">CBS 110553</strain>
    </source>
</reference>
<protein>
    <submittedName>
        <fullName evidence="1">Uncharacterized protein</fullName>
    </submittedName>
</protein>
<sequence>MSTTLKEVSTILLLARKGSVLEQAPSQLLQAASASGDESFSSSSPTRPDLRVHTGSSVADLRSAFNQASAKARGIQHVFVGAGLELENQLEIVREAITISASVCVLLKDATSGPDGFVPFVKAVLGGMRGGRELGSTSAPAG</sequence>
<organism evidence="1 2">
    <name type="scientific">Cladophialophora psammophila CBS 110553</name>
    <dbReference type="NCBI Taxonomy" id="1182543"/>
    <lineage>
        <taxon>Eukaryota</taxon>
        <taxon>Fungi</taxon>
        <taxon>Dikarya</taxon>
        <taxon>Ascomycota</taxon>
        <taxon>Pezizomycotina</taxon>
        <taxon>Eurotiomycetes</taxon>
        <taxon>Chaetothyriomycetidae</taxon>
        <taxon>Chaetothyriales</taxon>
        <taxon>Herpotrichiellaceae</taxon>
        <taxon>Cladophialophora</taxon>
    </lineage>
</organism>
<dbReference type="HOGENOM" id="CLU_2015330_0_0_1"/>
<evidence type="ECO:0000313" key="2">
    <source>
        <dbReference type="Proteomes" id="UP000019471"/>
    </source>
</evidence>
<name>W9WGS7_9EURO</name>
<dbReference type="OrthoDB" id="5411374at2759"/>
<dbReference type="EMBL" id="AMGX01000016">
    <property type="protein sequence ID" value="EXJ67322.1"/>
    <property type="molecule type" value="Genomic_DNA"/>
</dbReference>
<comment type="caution">
    <text evidence="1">The sequence shown here is derived from an EMBL/GenBank/DDBJ whole genome shotgun (WGS) entry which is preliminary data.</text>
</comment>
<evidence type="ECO:0000313" key="1">
    <source>
        <dbReference type="EMBL" id="EXJ67322.1"/>
    </source>
</evidence>
<keyword evidence="2" id="KW-1185">Reference proteome</keyword>